<keyword evidence="2" id="KW-0805">Transcription regulation</keyword>
<dbReference type="GO" id="GO:0006352">
    <property type="term" value="P:DNA-templated transcription initiation"/>
    <property type="evidence" value="ECO:0007669"/>
    <property type="project" value="InterPro"/>
</dbReference>
<dbReference type="SUPFAM" id="SSF88946">
    <property type="entry name" value="Sigma2 domain of RNA polymerase sigma factors"/>
    <property type="match status" value="1"/>
</dbReference>
<dbReference type="PANTHER" id="PTHR43133:SF62">
    <property type="entry name" value="RNA POLYMERASE SIGMA FACTOR SIGZ"/>
    <property type="match status" value="1"/>
</dbReference>
<evidence type="ECO:0000256" key="2">
    <source>
        <dbReference type="ARBA" id="ARBA00023015"/>
    </source>
</evidence>
<dbReference type="Pfam" id="PF04542">
    <property type="entry name" value="Sigma70_r2"/>
    <property type="match status" value="1"/>
</dbReference>
<dbReference type="PANTHER" id="PTHR43133">
    <property type="entry name" value="RNA POLYMERASE ECF-TYPE SIGMA FACTO"/>
    <property type="match status" value="1"/>
</dbReference>
<dbReference type="NCBIfam" id="TIGR02937">
    <property type="entry name" value="sigma70-ECF"/>
    <property type="match status" value="1"/>
</dbReference>
<evidence type="ECO:0000259" key="5">
    <source>
        <dbReference type="Pfam" id="PF04542"/>
    </source>
</evidence>
<keyword evidence="3" id="KW-0731">Sigma factor</keyword>
<comment type="similarity">
    <text evidence="1">Belongs to the sigma-70 factor family. ECF subfamily.</text>
</comment>
<dbReference type="STRING" id="584787.GCA_001247655_00312"/>
<keyword evidence="8" id="KW-1185">Reference proteome</keyword>
<dbReference type="SUPFAM" id="SSF88659">
    <property type="entry name" value="Sigma3 and sigma4 domains of RNA polymerase sigma factors"/>
    <property type="match status" value="1"/>
</dbReference>
<dbReference type="CDD" id="cd06171">
    <property type="entry name" value="Sigma70_r4"/>
    <property type="match status" value="1"/>
</dbReference>
<evidence type="ECO:0000256" key="4">
    <source>
        <dbReference type="ARBA" id="ARBA00023163"/>
    </source>
</evidence>
<evidence type="ECO:0000259" key="6">
    <source>
        <dbReference type="Pfam" id="PF08281"/>
    </source>
</evidence>
<proteinExistence type="inferred from homology"/>
<sequence>MQENTSLPQLMAGIVRKDKAAFSHFYRITSGKVYGLCVSMVGPGARADDLMQDTYLKIWHQAERYQPELGTVMSWLMAIARYRCLDALRAEKRHGEVPIEQDWLASGAPEQSEQWQHQELKAHINECLGQLAERQRRSLWLAFFHGFSHLEITERMDQPLGTVKSWIRRGLMRLQQCLQTKDTEIQN</sequence>
<dbReference type="InterPro" id="IPR039425">
    <property type="entry name" value="RNA_pol_sigma-70-like"/>
</dbReference>
<dbReference type="AlphaFoldDB" id="A0A3N1PAV9"/>
<dbReference type="InterPro" id="IPR013249">
    <property type="entry name" value="RNA_pol_sigma70_r4_t2"/>
</dbReference>
<evidence type="ECO:0000313" key="8">
    <source>
        <dbReference type="Proteomes" id="UP000268033"/>
    </source>
</evidence>
<accession>A0A3N1PAV9</accession>
<dbReference type="Proteomes" id="UP000268033">
    <property type="component" value="Unassembled WGS sequence"/>
</dbReference>
<organism evidence="7 8">
    <name type="scientific">Gallaecimonas pentaromativorans</name>
    <dbReference type="NCBI Taxonomy" id="584787"/>
    <lineage>
        <taxon>Bacteria</taxon>
        <taxon>Pseudomonadati</taxon>
        <taxon>Pseudomonadota</taxon>
        <taxon>Gammaproteobacteria</taxon>
        <taxon>Enterobacterales</taxon>
        <taxon>Gallaecimonadaceae</taxon>
        <taxon>Gallaecimonas</taxon>
    </lineage>
</organism>
<dbReference type="InterPro" id="IPR036388">
    <property type="entry name" value="WH-like_DNA-bd_sf"/>
</dbReference>
<keyword evidence="4" id="KW-0804">Transcription</keyword>
<protein>
    <submittedName>
        <fullName evidence="7">RNA polymerase sigma-70 factor (ECF subfamily)</fullName>
    </submittedName>
</protein>
<name>A0A3N1PAV9_9GAMM</name>
<comment type="caution">
    <text evidence="7">The sequence shown here is derived from an EMBL/GenBank/DDBJ whole genome shotgun (WGS) entry which is preliminary data.</text>
</comment>
<dbReference type="EMBL" id="RJUL01000003">
    <property type="protein sequence ID" value="ROQ28522.1"/>
    <property type="molecule type" value="Genomic_DNA"/>
</dbReference>
<evidence type="ECO:0000313" key="7">
    <source>
        <dbReference type="EMBL" id="ROQ28522.1"/>
    </source>
</evidence>
<feature type="domain" description="RNA polymerase sigma-70 region 2" evidence="5">
    <location>
        <begin position="29"/>
        <end position="93"/>
    </location>
</feature>
<dbReference type="InterPro" id="IPR007627">
    <property type="entry name" value="RNA_pol_sigma70_r2"/>
</dbReference>
<evidence type="ECO:0000256" key="3">
    <source>
        <dbReference type="ARBA" id="ARBA00023082"/>
    </source>
</evidence>
<dbReference type="Gene3D" id="1.10.1740.10">
    <property type="match status" value="1"/>
</dbReference>
<dbReference type="GO" id="GO:0003677">
    <property type="term" value="F:DNA binding"/>
    <property type="evidence" value="ECO:0007669"/>
    <property type="project" value="InterPro"/>
</dbReference>
<dbReference type="InterPro" id="IPR013324">
    <property type="entry name" value="RNA_pol_sigma_r3/r4-like"/>
</dbReference>
<dbReference type="GO" id="GO:0016987">
    <property type="term" value="F:sigma factor activity"/>
    <property type="evidence" value="ECO:0007669"/>
    <property type="project" value="UniProtKB-KW"/>
</dbReference>
<dbReference type="Gene3D" id="1.10.10.10">
    <property type="entry name" value="Winged helix-like DNA-binding domain superfamily/Winged helix DNA-binding domain"/>
    <property type="match status" value="1"/>
</dbReference>
<dbReference type="InterPro" id="IPR014284">
    <property type="entry name" value="RNA_pol_sigma-70_dom"/>
</dbReference>
<feature type="domain" description="RNA polymerase sigma factor 70 region 4 type 2" evidence="6">
    <location>
        <begin position="124"/>
        <end position="174"/>
    </location>
</feature>
<dbReference type="OrthoDB" id="9784272at2"/>
<reference evidence="7 8" key="1">
    <citation type="submission" date="2018-11" db="EMBL/GenBank/DDBJ databases">
        <title>Genomic Encyclopedia of Type Strains, Phase IV (KMG-IV): sequencing the most valuable type-strain genomes for metagenomic binning, comparative biology and taxonomic classification.</title>
        <authorList>
            <person name="Goeker M."/>
        </authorList>
    </citation>
    <scope>NUCLEOTIDE SEQUENCE [LARGE SCALE GENOMIC DNA]</scope>
    <source>
        <strain evidence="7 8">DSM 21945</strain>
    </source>
</reference>
<gene>
    <name evidence="7" type="ORF">EDC28_103115</name>
</gene>
<dbReference type="RefSeq" id="WP_050657377.1">
    <property type="nucleotide sequence ID" value="NZ_JBLXAC010000001.1"/>
</dbReference>
<evidence type="ECO:0000256" key="1">
    <source>
        <dbReference type="ARBA" id="ARBA00010641"/>
    </source>
</evidence>
<dbReference type="Pfam" id="PF08281">
    <property type="entry name" value="Sigma70_r4_2"/>
    <property type="match status" value="1"/>
</dbReference>
<dbReference type="InterPro" id="IPR013325">
    <property type="entry name" value="RNA_pol_sigma_r2"/>
</dbReference>